<feature type="domain" description="GIY-YIG" evidence="2">
    <location>
        <begin position="3"/>
        <end position="79"/>
    </location>
</feature>
<dbReference type="SUPFAM" id="SSF82771">
    <property type="entry name" value="GIY-YIG endonuclease"/>
    <property type="match status" value="1"/>
</dbReference>
<organism evidence="3 4">
    <name type="scientific">Methylosinus sporium</name>
    <dbReference type="NCBI Taxonomy" id="428"/>
    <lineage>
        <taxon>Bacteria</taxon>
        <taxon>Pseudomonadati</taxon>
        <taxon>Pseudomonadota</taxon>
        <taxon>Alphaproteobacteria</taxon>
        <taxon>Hyphomicrobiales</taxon>
        <taxon>Methylocystaceae</taxon>
        <taxon>Methylosinus</taxon>
    </lineage>
</organism>
<dbReference type="EMBL" id="PUIV01000019">
    <property type="protein sequence ID" value="PWB93548.1"/>
    <property type="molecule type" value="Genomic_DNA"/>
</dbReference>
<evidence type="ECO:0000259" key="2">
    <source>
        <dbReference type="PROSITE" id="PS50164"/>
    </source>
</evidence>
<dbReference type="CDD" id="cd10448">
    <property type="entry name" value="GIY-YIG_unchar_3"/>
    <property type="match status" value="1"/>
</dbReference>
<dbReference type="Pfam" id="PF01541">
    <property type="entry name" value="GIY-YIG"/>
    <property type="match status" value="1"/>
</dbReference>
<evidence type="ECO:0000256" key="1">
    <source>
        <dbReference type="ARBA" id="ARBA00007435"/>
    </source>
</evidence>
<protein>
    <submittedName>
        <fullName evidence="3">GIY-YIG nuclease</fullName>
    </submittedName>
</protein>
<proteinExistence type="inferred from homology"/>
<dbReference type="AlphaFoldDB" id="A0A2U1SPK4"/>
<dbReference type="RefSeq" id="WP_108917598.1">
    <property type="nucleotide sequence ID" value="NZ_BGJY01000013.1"/>
</dbReference>
<dbReference type="PANTHER" id="PTHR34477:SF5">
    <property type="entry name" value="BSL5627 PROTEIN"/>
    <property type="match status" value="1"/>
</dbReference>
<reference evidence="3 4" key="1">
    <citation type="journal article" date="2018" name="Appl. Microbiol. Biotechnol.">
        <title>Co-cultivation of the strictly anaerobic methanogen Methanosarcina barkeri with aerobic methanotrophs in an oxygen-limited membrane bioreactor.</title>
        <authorList>
            <person name="In 't Zandt M.H."/>
            <person name="van den Bosch T.J.M."/>
            <person name="Rijkers R."/>
            <person name="van Kessel M.A.H.J."/>
            <person name="Jetten M.S.M."/>
            <person name="Welte C.U."/>
        </authorList>
    </citation>
    <scope>NUCLEOTIDE SEQUENCE [LARGE SCALE GENOMIC DNA]</scope>
    <source>
        <strain evidence="3 4">DSM 17706</strain>
    </source>
</reference>
<name>A0A2U1SPK4_METSR</name>
<dbReference type="InterPro" id="IPR050190">
    <property type="entry name" value="UPF0213_domain"/>
</dbReference>
<accession>A0A2U1SPK4</accession>
<comment type="similarity">
    <text evidence="1">Belongs to the UPF0213 family.</text>
</comment>
<evidence type="ECO:0000313" key="4">
    <source>
        <dbReference type="Proteomes" id="UP000245137"/>
    </source>
</evidence>
<comment type="caution">
    <text evidence="3">The sequence shown here is derived from an EMBL/GenBank/DDBJ whole genome shotgun (WGS) entry which is preliminary data.</text>
</comment>
<dbReference type="OrthoDB" id="287318at2"/>
<keyword evidence="4" id="KW-1185">Reference proteome</keyword>
<evidence type="ECO:0000313" key="3">
    <source>
        <dbReference type="EMBL" id="PWB93548.1"/>
    </source>
</evidence>
<gene>
    <name evidence="3" type="ORF">C5689_12470</name>
</gene>
<dbReference type="SMART" id="SM00465">
    <property type="entry name" value="GIYc"/>
    <property type="match status" value="1"/>
</dbReference>
<dbReference type="Proteomes" id="UP000245137">
    <property type="component" value="Unassembled WGS sequence"/>
</dbReference>
<dbReference type="InterPro" id="IPR035901">
    <property type="entry name" value="GIY-YIG_endonuc_sf"/>
</dbReference>
<dbReference type="PROSITE" id="PS50164">
    <property type="entry name" value="GIY_YIG"/>
    <property type="match status" value="1"/>
</dbReference>
<sequence>MDRLFWVYILASQRNGTLYIGITNNLSRRVFEHKRKLTPGFTSRYGVDMLVFYESYTDVTEAIAREKSLKKWNRAWKLQLIERINPTWRDLYQDLNR</sequence>
<dbReference type="PANTHER" id="PTHR34477">
    <property type="entry name" value="UPF0213 PROTEIN YHBQ"/>
    <property type="match status" value="1"/>
</dbReference>
<dbReference type="Gene3D" id="3.40.1440.10">
    <property type="entry name" value="GIY-YIG endonuclease"/>
    <property type="match status" value="1"/>
</dbReference>
<dbReference type="InterPro" id="IPR000305">
    <property type="entry name" value="GIY-YIG_endonuc"/>
</dbReference>